<keyword evidence="4" id="KW-0547">Nucleotide-binding</keyword>
<evidence type="ECO:0000256" key="7">
    <source>
        <dbReference type="ARBA" id="ARBA00023137"/>
    </source>
</evidence>
<proteinExistence type="inferred from homology"/>
<dbReference type="Proteomes" id="UP000190897">
    <property type="component" value="Unassembled WGS sequence"/>
</dbReference>
<dbReference type="EC" id="2.7.10.2" evidence="2"/>
<keyword evidence="12" id="KW-1185">Reference proteome</keyword>
<protein>
    <recommendedName>
        <fullName evidence="2">non-specific protein-tyrosine kinase</fullName>
        <ecNumber evidence="2">2.7.10.2</ecNumber>
    </recommendedName>
</protein>
<dbReference type="STRING" id="651661.SAMN05660293_05386"/>
<dbReference type="GO" id="GO:0005524">
    <property type="term" value="F:ATP binding"/>
    <property type="evidence" value="ECO:0007669"/>
    <property type="project" value="UniProtKB-KW"/>
</dbReference>
<evidence type="ECO:0000313" key="11">
    <source>
        <dbReference type="EMBL" id="SKC18956.1"/>
    </source>
</evidence>
<dbReference type="PANTHER" id="PTHR32309:SF13">
    <property type="entry name" value="FERRIC ENTEROBACTIN TRANSPORT PROTEIN FEPE"/>
    <property type="match status" value="1"/>
</dbReference>
<organism evidence="11 12">
    <name type="scientific">Dyadobacter psychrophilus</name>
    <dbReference type="NCBI Taxonomy" id="651661"/>
    <lineage>
        <taxon>Bacteria</taxon>
        <taxon>Pseudomonadati</taxon>
        <taxon>Bacteroidota</taxon>
        <taxon>Cytophagia</taxon>
        <taxon>Cytophagales</taxon>
        <taxon>Spirosomataceae</taxon>
        <taxon>Dyadobacter</taxon>
    </lineage>
</organism>
<dbReference type="InterPro" id="IPR027417">
    <property type="entry name" value="P-loop_NTPase"/>
</dbReference>
<dbReference type="SUPFAM" id="SSF52540">
    <property type="entry name" value="P-loop containing nucleoside triphosphate hydrolases"/>
    <property type="match status" value="1"/>
</dbReference>
<keyword evidence="9" id="KW-0812">Transmembrane</keyword>
<dbReference type="PANTHER" id="PTHR32309">
    <property type="entry name" value="TYROSINE-PROTEIN KINASE"/>
    <property type="match status" value="1"/>
</dbReference>
<keyword evidence="3" id="KW-0808">Transferase</keyword>
<keyword evidence="9" id="KW-0472">Membrane</keyword>
<evidence type="ECO:0000256" key="5">
    <source>
        <dbReference type="ARBA" id="ARBA00022777"/>
    </source>
</evidence>
<evidence type="ECO:0000256" key="3">
    <source>
        <dbReference type="ARBA" id="ARBA00022679"/>
    </source>
</evidence>
<evidence type="ECO:0000256" key="4">
    <source>
        <dbReference type="ARBA" id="ARBA00022741"/>
    </source>
</evidence>
<feature type="transmembrane region" description="Helical" evidence="9">
    <location>
        <begin position="31"/>
        <end position="52"/>
    </location>
</feature>
<dbReference type="InterPro" id="IPR050445">
    <property type="entry name" value="Bact_polysacc_biosynth/exp"/>
</dbReference>
<evidence type="ECO:0000256" key="9">
    <source>
        <dbReference type="SAM" id="Phobius"/>
    </source>
</evidence>
<reference evidence="12" key="1">
    <citation type="submission" date="2017-02" db="EMBL/GenBank/DDBJ databases">
        <authorList>
            <person name="Varghese N."/>
            <person name="Submissions S."/>
        </authorList>
    </citation>
    <scope>NUCLEOTIDE SEQUENCE [LARGE SCALE GENOMIC DNA]</scope>
    <source>
        <strain evidence="12">DSM 22270</strain>
    </source>
</reference>
<dbReference type="InterPro" id="IPR025669">
    <property type="entry name" value="AAA_dom"/>
</dbReference>
<keyword evidence="5" id="KW-0418">Kinase</keyword>
<dbReference type="Gene3D" id="3.40.50.300">
    <property type="entry name" value="P-loop containing nucleotide triphosphate hydrolases"/>
    <property type="match status" value="1"/>
</dbReference>
<feature type="domain" description="AAA" evidence="10">
    <location>
        <begin position="589"/>
        <end position="701"/>
    </location>
</feature>
<evidence type="ECO:0000256" key="6">
    <source>
        <dbReference type="ARBA" id="ARBA00022840"/>
    </source>
</evidence>
<feature type="transmembrane region" description="Helical" evidence="9">
    <location>
        <begin position="492"/>
        <end position="512"/>
    </location>
</feature>
<dbReference type="InterPro" id="IPR005702">
    <property type="entry name" value="Wzc-like_C"/>
</dbReference>
<accession>A0A1T5HE70</accession>
<dbReference type="NCBIfam" id="TIGR01007">
    <property type="entry name" value="eps_fam"/>
    <property type="match status" value="1"/>
</dbReference>
<evidence type="ECO:0000256" key="8">
    <source>
        <dbReference type="ARBA" id="ARBA00051245"/>
    </source>
</evidence>
<comment type="catalytic activity">
    <reaction evidence="8">
        <text>L-tyrosyl-[protein] + ATP = O-phospho-L-tyrosyl-[protein] + ADP + H(+)</text>
        <dbReference type="Rhea" id="RHEA:10596"/>
        <dbReference type="Rhea" id="RHEA-COMP:10136"/>
        <dbReference type="Rhea" id="RHEA-COMP:20101"/>
        <dbReference type="ChEBI" id="CHEBI:15378"/>
        <dbReference type="ChEBI" id="CHEBI:30616"/>
        <dbReference type="ChEBI" id="CHEBI:46858"/>
        <dbReference type="ChEBI" id="CHEBI:61978"/>
        <dbReference type="ChEBI" id="CHEBI:456216"/>
        <dbReference type="EC" id="2.7.10.2"/>
    </reaction>
</comment>
<name>A0A1T5HE70_9BACT</name>
<dbReference type="EMBL" id="FUZA01000012">
    <property type="protein sequence ID" value="SKC18956.1"/>
    <property type="molecule type" value="Genomic_DNA"/>
</dbReference>
<evidence type="ECO:0000313" key="12">
    <source>
        <dbReference type="Proteomes" id="UP000190897"/>
    </source>
</evidence>
<evidence type="ECO:0000259" key="10">
    <source>
        <dbReference type="Pfam" id="PF13614"/>
    </source>
</evidence>
<evidence type="ECO:0000256" key="2">
    <source>
        <dbReference type="ARBA" id="ARBA00011903"/>
    </source>
</evidence>
<evidence type="ECO:0000256" key="1">
    <source>
        <dbReference type="ARBA" id="ARBA00007316"/>
    </source>
</evidence>
<dbReference type="CDD" id="cd05387">
    <property type="entry name" value="BY-kinase"/>
    <property type="match status" value="1"/>
</dbReference>
<dbReference type="RefSeq" id="WP_082217814.1">
    <property type="nucleotide sequence ID" value="NZ_FUZA01000012.1"/>
</dbReference>
<dbReference type="GO" id="GO:0004715">
    <property type="term" value="F:non-membrane spanning protein tyrosine kinase activity"/>
    <property type="evidence" value="ECO:0007669"/>
    <property type="project" value="UniProtKB-EC"/>
</dbReference>
<gene>
    <name evidence="11" type="ORF">SAMN05660293_05386</name>
</gene>
<dbReference type="Pfam" id="PF13614">
    <property type="entry name" value="AAA_31"/>
    <property type="match status" value="1"/>
</dbReference>
<sequence>MSTQQIPFTAFPVADKKNQPLEIANAVKRYLYHWPLFVIGLSIAGSLLFLHIKRTRPVYSVKATILIQDEKKTPNQASPLREIDLISSSKLIENEIEILKSKKLISQLIKDLKLDVVYKIKEGLVSRDLYGVSPVKLTLLNPSGDYTNAGVAIRIKDNKSFYLVIDDENQKELSFNDTLQNSFGSFKLEPTSSVGQYSGDLINIGIADPEALALVYQHGIGISLSNKLSTALVLSIDDEVPQRGKDIINNLIYNYNLAGKKGKIQQTKNTLDFLDQRIASLAGELTQAEKGIEGYKSSRGMTDLSADSKISLENMQVSDARLNEVNVQLSVIEGIEKYINSAKNSSEAPTTFGITEPGLSKLIEKLSELQLQRDRLLATTPETNPDFDPINMQIYSTKAAIKENVSNIKKSLLSTKGKLQSINSEFKSSIKSIPTQEREYVSIKRQQATKENLYTYLLQKREEASVSYATSLTDDHVIDQAYAGPAKNSQRMLGLAAALLLGLGLPAGLIYVRGMLSSKITTREDITDNLKTPIIIELPLEAGKNAIAINHSSQTVVSEQFRALRIKLYYLFGKKEYGRVTLVTSSVPGEGKSFVSSNLGLTLAYSGRKTIILELDMRKPKIAEIFGVSKDRPGISDYLNGHAKQNEIIQHSANESHLHFITSGQLVANPSELLEKKLLGDLIDSLKYIYDDIIIDSPPIHLVPDAMILSRVSDITLYLIRQGFTQKSELDFIKELDKQLQLTNINIIFNGIQRVKYGYGYDYDTNYYAQQKSAPLSFMFSDFFSRF</sequence>
<keyword evidence="9" id="KW-1133">Transmembrane helix</keyword>
<dbReference type="GO" id="GO:0005886">
    <property type="term" value="C:plasma membrane"/>
    <property type="evidence" value="ECO:0007669"/>
    <property type="project" value="TreeGrafter"/>
</dbReference>
<dbReference type="AlphaFoldDB" id="A0A1T5HE70"/>
<keyword evidence="6" id="KW-0067">ATP-binding</keyword>
<keyword evidence="7" id="KW-0829">Tyrosine-protein kinase</keyword>
<comment type="similarity">
    <text evidence="1">Belongs to the CpsD/CapB family.</text>
</comment>
<dbReference type="OrthoDB" id="9794577at2"/>